<dbReference type="KEGG" id="rai:RA0C_1571"/>
<dbReference type="InterPro" id="IPR029045">
    <property type="entry name" value="ClpP/crotonase-like_dom_sf"/>
</dbReference>
<dbReference type="GO" id="GO:0030288">
    <property type="term" value="C:outer membrane-bounded periplasmic space"/>
    <property type="evidence" value="ECO:0007669"/>
    <property type="project" value="TreeGrafter"/>
</dbReference>
<feature type="coiled-coil region" evidence="1">
    <location>
        <begin position="236"/>
        <end position="266"/>
    </location>
</feature>
<evidence type="ECO:0000259" key="2">
    <source>
        <dbReference type="SMART" id="SM00245"/>
    </source>
</evidence>
<dbReference type="HOGENOM" id="CLU_032380_0_0_10"/>
<dbReference type="Gene3D" id="3.90.226.10">
    <property type="entry name" value="2-enoyl-CoA Hydratase, Chain A, domain 1"/>
    <property type="match status" value="1"/>
</dbReference>
<reference evidence="3 4" key="1">
    <citation type="journal article" date="2012" name="J. Bacteriol.">
        <title>Complete genome sequence of Riemerella anatipestifer reference strain.</title>
        <authorList>
            <person name="Wang X."/>
            <person name="Zhu D."/>
            <person name="Wang M."/>
            <person name="Cheng A."/>
            <person name="Jia R."/>
            <person name="Zhou Y."/>
            <person name="Chen Z."/>
            <person name="Luo Q."/>
            <person name="Liu F."/>
            <person name="Wang Y."/>
            <person name="Chen X.Y."/>
        </authorList>
    </citation>
    <scope>NUCLEOTIDE SEQUENCE [LARGE SCALE GENOMIC DNA]</scope>
    <source>
        <strain evidence="4">DSM 15868</strain>
    </source>
</reference>
<feature type="domain" description="Tail specific protease" evidence="2">
    <location>
        <begin position="271"/>
        <end position="512"/>
    </location>
</feature>
<dbReference type="Proteomes" id="UP000010093">
    <property type="component" value="Chromosome"/>
</dbReference>
<dbReference type="PROSITE" id="PS51257">
    <property type="entry name" value="PROKAR_LIPOPROTEIN"/>
    <property type="match status" value="1"/>
</dbReference>
<dbReference type="SMART" id="SM00245">
    <property type="entry name" value="TSPc"/>
    <property type="match status" value="1"/>
</dbReference>
<gene>
    <name evidence="3" type="ORF">RA0C_1571</name>
</gene>
<dbReference type="RefSeq" id="WP_004916271.1">
    <property type="nucleotide sequence ID" value="NC_014738.1"/>
</dbReference>
<protein>
    <submittedName>
        <fullName evidence="3">Peptidase s41</fullName>
    </submittedName>
</protein>
<dbReference type="GO" id="GO:0007165">
    <property type="term" value="P:signal transduction"/>
    <property type="evidence" value="ECO:0007669"/>
    <property type="project" value="TreeGrafter"/>
</dbReference>
<dbReference type="PATRIC" id="fig|693978.17.peg.1559"/>
<dbReference type="GO" id="GO:0008236">
    <property type="term" value="F:serine-type peptidase activity"/>
    <property type="evidence" value="ECO:0007669"/>
    <property type="project" value="InterPro"/>
</dbReference>
<dbReference type="Pfam" id="PF03572">
    <property type="entry name" value="Peptidase_S41"/>
    <property type="match status" value="1"/>
</dbReference>
<dbReference type="GO" id="GO:0004175">
    <property type="term" value="F:endopeptidase activity"/>
    <property type="evidence" value="ECO:0007669"/>
    <property type="project" value="TreeGrafter"/>
</dbReference>
<dbReference type="GeneID" id="93718400"/>
<keyword evidence="1" id="KW-0175">Coiled coil</keyword>
<dbReference type="GO" id="GO:0006508">
    <property type="term" value="P:proteolysis"/>
    <property type="evidence" value="ECO:0007669"/>
    <property type="project" value="InterPro"/>
</dbReference>
<dbReference type="PANTHER" id="PTHR32060:SF30">
    <property type="entry name" value="CARBOXY-TERMINAL PROCESSING PROTEASE CTPA"/>
    <property type="match status" value="1"/>
</dbReference>
<dbReference type="KEGG" id="ran:Riean_1297"/>
<dbReference type="InterPro" id="IPR005151">
    <property type="entry name" value="Tail-specific_protease"/>
</dbReference>
<evidence type="ECO:0000313" key="4">
    <source>
        <dbReference type="Proteomes" id="UP000010093"/>
    </source>
</evidence>
<name>E4TAU4_RIEAD</name>
<dbReference type="PANTHER" id="PTHR32060">
    <property type="entry name" value="TAIL-SPECIFIC PROTEASE"/>
    <property type="match status" value="1"/>
</dbReference>
<proteinExistence type="predicted"/>
<dbReference type="AlphaFoldDB" id="E4TAU4"/>
<accession>E4TAU4</accession>
<sequence>MHSRVSYIILLVIVLVSCNSLDRYNRHIETPISKEKLIKDINYVERILFKNHPRIDWYIDQKSLHYSFDSLRETIDKPLTPKEFYLKITPVVAKIKQGHITMKPLLKTYSSSERSRYKESKNPLSGLSYYYEDGRLFIEKNTKKEADVLLRGMEIVSVNGITPQELYEKYKGGLTSDGYNQTFIPYYFAGMVNRFYLNELGFVDSLEIKAKCADSLVIFNAKREFKKIAYKGLNPKEQTKDTLSKVKNEIEHLTKEEKIAKRLEQRKVNRKKRIYGYDTDEKVYINDLSFPVKGDSSIAVLKIRSFSSGRKKAYDEVFKILKEREVRHLVLDLRNNLGGRISQIYHLSKYLSQKEFRMVDDPIVTNKMVYLNYFRGGNIVSKILLSPITIPLFLKNTISTYKDSYGYWRTPIKQSRKTQPKALNYTNKAYVLINGKSFSASSIISAYLKPLPNVILIGEETGGTHNGTVAGMMPRFELPYSKLNIRFGLLSIEPTYKMDKEGRGVMPNIELKEKAENIIEEDDKMLNFVLYDLIPRAFSS</sequence>
<dbReference type="EMBL" id="CP003388">
    <property type="protein sequence ID" value="AFD56460.1"/>
    <property type="molecule type" value="Genomic_DNA"/>
</dbReference>
<evidence type="ECO:0000313" key="3">
    <source>
        <dbReference type="EMBL" id="AFD56460.1"/>
    </source>
</evidence>
<dbReference type="SUPFAM" id="SSF52096">
    <property type="entry name" value="ClpP/crotonase"/>
    <property type="match status" value="1"/>
</dbReference>
<evidence type="ECO:0000256" key="1">
    <source>
        <dbReference type="SAM" id="Coils"/>
    </source>
</evidence>
<organism evidence="3 4">
    <name type="scientific">Riemerella anatipestifer (strain ATCC 11845 / DSM 15868 / JCM 9532 / NCTC 11014)</name>
    <dbReference type="NCBI Taxonomy" id="693978"/>
    <lineage>
        <taxon>Bacteria</taxon>
        <taxon>Pseudomonadati</taxon>
        <taxon>Bacteroidota</taxon>
        <taxon>Flavobacteriia</taxon>
        <taxon>Flavobacteriales</taxon>
        <taxon>Weeksellaceae</taxon>
        <taxon>Riemerella</taxon>
    </lineage>
</organism>